<keyword evidence="11 18" id="KW-0479">Metal-binding</keyword>
<dbReference type="AlphaFoldDB" id="A0A6N4TM02"/>
<feature type="binding site" evidence="18">
    <location>
        <position position="234"/>
    </location>
    <ligand>
        <name>Zn(2+)</name>
        <dbReference type="ChEBI" id="CHEBI:29105"/>
    </ligand>
</feature>
<comment type="caution">
    <text evidence="18">Lacks conserved residue(s) required for the propagation of feature annotation.</text>
</comment>
<dbReference type="GO" id="GO:0005737">
    <property type="term" value="C:cytoplasm"/>
    <property type="evidence" value="ECO:0007669"/>
    <property type="project" value="UniProtKB-SubCell"/>
</dbReference>
<evidence type="ECO:0000256" key="18">
    <source>
        <dbReference type="HAMAP-Rule" id="MF_00110"/>
    </source>
</evidence>
<dbReference type="Pfam" id="PF01761">
    <property type="entry name" value="DHQ_synthase"/>
    <property type="match status" value="1"/>
</dbReference>
<evidence type="ECO:0000256" key="1">
    <source>
        <dbReference type="ARBA" id="ARBA00001393"/>
    </source>
</evidence>
<evidence type="ECO:0000256" key="16">
    <source>
        <dbReference type="ARBA" id="ARBA00023239"/>
    </source>
</evidence>
<dbReference type="HAMAP" id="MF_00110">
    <property type="entry name" value="DHQ_synthase"/>
    <property type="match status" value="1"/>
</dbReference>
<dbReference type="NCBIfam" id="TIGR01357">
    <property type="entry name" value="aroB"/>
    <property type="match status" value="1"/>
</dbReference>
<dbReference type="PANTHER" id="PTHR43622">
    <property type="entry name" value="3-DEHYDROQUINATE SYNTHASE"/>
    <property type="match status" value="1"/>
</dbReference>
<evidence type="ECO:0000256" key="14">
    <source>
        <dbReference type="ARBA" id="ARBA00023027"/>
    </source>
</evidence>
<gene>
    <name evidence="18 21" type="primary">aroB</name>
    <name evidence="21" type="ORF">Aargi30884_23480</name>
</gene>
<evidence type="ECO:0000259" key="19">
    <source>
        <dbReference type="Pfam" id="PF01761"/>
    </source>
</evidence>
<feature type="domain" description="3-dehydroquinate synthase N-terminal" evidence="19">
    <location>
        <begin position="61"/>
        <end position="172"/>
    </location>
</feature>
<evidence type="ECO:0000256" key="10">
    <source>
        <dbReference type="ARBA" id="ARBA00022605"/>
    </source>
</evidence>
<evidence type="ECO:0000256" key="2">
    <source>
        <dbReference type="ARBA" id="ARBA00001911"/>
    </source>
</evidence>
<keyword evidence="12 18" id="KW-0547">Nucleotide-binding</keyword>
<comment type="cofactor">
    <cofactor evidence="18">
        <name>Co(2+)</name>
        <dbReference type="ChEBI" id="CHEBI:48828"/>
    </cofactor>
    <cofactor evidence="18">
        <name>Zn(2+)</name>
        <dbReference type="ChEBI" id="CHEBI:29105"/>
    </cofactor>
    <text evidence="18">Binds 1 divalent metal cation per subunit. Can use either Co(2+) or Zn(2+).</text>
</comment>
<dbReference type="CDD" id="cd08195">
    <property type="entry name" value="DHQS"/>
    <property type="match status" value="1"/>
</dbReference>
<reference evidence="22" key="1">
    <citation type="submission" date="2019-05" db="EMBL/GenBank/DDBJ databases">
        <title>Complete genome sequencing of Absiella argi strain JCM 30884.</title>
        <authorList>
            <person name="Sakamoto M."/>
            <person name="Murakami T."/>
            <person name="Mori H."/>
        </authorList>
    </citation>
    <scope>NUCLEOTIDE SEQUENCE [LARGE SCALE GENOMIC DNA]</scope>
    <source>
        <strain evidence="22">JCM 30884</strain>
    </source>
</reference>
<evidence type="ECO:0000256" key="12">
    <source>
        <dbReference type="ARBA" id="ARBA00022741"/>
    </source>
</evidence>
<comment type="pathway">
    <text evidence="5 18">Metabolic intermediate biosynthesis; chorismate biosynthesis; chorismate from D-erythrose 4-phosphate and phosphoenolpyruvate: step 2/7.</text>
</comment>
<dbReference type="FunFam" id="3.40.50.1970:FF:000007">
    <property type="entry name" value="Pentafunctional AROM polypeptide"/>
    <property type="match status" value="1"/>
</dbReference>
<dbReference type="InterPro" id="IPR030963">
    <property type="entry name" value="DHQ_synth_fam"/>
</dbReference>
<keyword evidence="15 18" id="KW-0057">Aromatic amino acid biosynthesis</keyword>
<feature type="binding site" evidence="18">
    <location>
        <position position="251"/>
    </location>
    <ligand>
        <name>Zn(2+)</name>
        <dbReference type="ChEBI" id="CHEBI:29105"/>
    </ligand>
</feature>
<dbReference type="Gene3D" id="1.20.1090.10">
    <property type="entry name" value="Dehydroquinate synthase-like - alpha domain"/>
    <property type="match status" value="1"/>
</dbReference>
<dbReference type="InterPro" id="IPR030960">
    <property type="entry name" value="DHQS/DOIS_N"/>
</dbReference>
<dbReference type="GO" id="GO:0009073">
    <property type="term" value="P:aromatic amino acid family biosynthetic process"/>
    <property type="evidence" value="ECO:0007669"/>
    <property type="project" value="UniProtKB-KW"/>
</dbReference>
<dbReference type="Gene3D" id="3.40.50.1970">
    <property type="match status" value="1"/>
</dbReference>
<dbReference type="InterPro" id="IPR050071">
    <property type="entry name" value="Dehydroquinate_synthase"/>
</dbReference>
<dbReference type="GO" id="GO:0008652">
    <property type="term" value="P:amino acid biosynthetic process"/>
    <property type="evidence" value="ECO:0007669"/>
    <property type="project" value="UniProtKB-KW"/>
</dbReference>
<dbReference type="RefSeq" id="WP_163052312.1">
    <property type="nucleotide sequence ID" value="NZ_AP019695.1"/>
</dbReference>
<keyword evidence="17 18" id="KW-0170">Cobalt</keyword>
<dbReference type="SUPFAM" id="SSF56796">
    <property type="entry name" value="Dehydroquinate synthase-like"/>
    <property type="match status" value="1"/>
</dbReference>
<evidence type="ECO:0000256" key="9">
    <source>
        <dbReference type="ARBA" id="ARBA00022490"/>
    </source>
</evidence>
<evidence type="ECO:0000256" key="7">
    <source>
        <dbReference type="ARBA" id="ARBA00013031"/>
    </source>
</evidence>
<dbReference type="InterPro" id="IPR016037">
    <property type="entry name" value="DHQ_synth_AroB"/>
</dbReference>
<comment type="cofactor">
    <cofactor evidence="3">
        <name>Zn(2+)</name>
        <dbReference type="ChEBI" id="CHEBI:29105"/>
    </cofactor>
</comment>
<evidence type="ECO:0000256" key="17">
    <source>
        <dbReference type="ARBA" id="ARBA00023285"/>
    </source>
</evidence>
<feature type="binding site" evidence="18">
    <location>
        <position position="177"/>
    </location>
    <ligand>
        <name>Zn(2+)</name>
        <dbReference type="ChEBI" id="CHEBI:29105"/>
    </ligand>
</feature>
<feature type="binding site" evidence="18">
    <location>
        <begin position="98"/>
        <end position="102"/>
    </location>
    <ligand>
        <name>NAD(+)</name>
        <dbReference type="ChEBI" id="CHEBI:57540"/>
    </ligand>
</feature>
<dbReference type="EC" id="4.2.3.4" evidence="7 18"/>
<evidence type="ECO:0000256" key="11">
    <source>
        <dbReference type="ARBA" id="ARBA00022723"/>
    </source>
</evidence>
<dbReference type="Pfam" id="PF24621">
    <property type="entry name" value="DHQS_C"/>
    <property type="match status" value="1"/>
</dbReference>
<evidence type="ECO:0000256" key="8">
    <source>
        <dbReference type="ARBA" id="ARBA00017684"/>
    </source>
</evidence>
<keyword evidence="9 18" id="KW-0963">Cytoplasm</keyword>
<evidence type="ECO:0000256" key="6">
    <source>
        <dbReference type="ARBA" id="ARBA00005412"/>
    </source>
</evidence>
<feature type="domain" description="3-dehydroquinate synthase C-terminal" evidence="20">
    <location>
        <begin position="174"/>
        <end position="302"/>
    </location>
</feature>
<evidence type="ECO:0000256" key="3">
    <source>
        <dbReference type="ARBA" id="ARBA00001947"/>
    </source>
</evidence>
<dbReference type="UniPathway" id="UPA00053">
    <property type="reaction ID" value="UER00085"/>
</dbReference>
<keyword evidence="22" id="KW-1185">Reference proteome</keyword>
<keyword evidence="14 18" id="KW-0520">NAD</keyword>
<evidence type="ECO:0000259" key="20">
    <source>
        <dbReference type="Pfam" id="PF24621"/>
    </source>
</evidence>
<dbReference type="Proteomes" id="UP000464754">
    <property type="component" value="Chromosome"/>
</dbReference>
<evidence type="ECO:0000256" key="15">
    <source>
        <dbReference type="ARBA" id="ARBA00023141"/>
    </source>
</evidence>
<keyword evidence="13 18" id="KW-0862">Zinc</keyword>
<sequence>MKLHVDLKENGYDIILERGCLYRVSDYIDLKRKVMIITDDGVPLSYAKTVQEQCQKGYIHIIKQGEESKSLSVFQELCEDLLSHGFSRKDCIVALGGGVVGDVSGYVAASYMRGIDVIQIPTTTLSQIDSSIGGKVAINLQEVKNIIGAFYQPKAVFIDPDTLKTLPIRHFRNGLVEALKAGLIQDKELFALFESESIEEHLEDILYRSLLVKKKVVEQDEKELGLRKILNFGHTIGHAIESYYHLDSYLHGECVSMGMLYFIEDEKLKERVFNVYKKLHMPALPSFDKEKVYQLLCKDKKANGDTITIVKVKECGKAVLEDMHLEDIKKYL</sequence>
<accession>A0A6N4TM02</accession>
<keyword evidence="10 18" id="KW-0028">Amino-acid biosynthesis</keyword>
<name>A0A6N4TM02_9FIRM</name>
<dbReference type="PIRSF" id="PIRSF001455">
    <property type="entry name" value="DHQ_synth"/>
    <property type="match status" value="1"/>
</dbReference>
<comment type="catalytic activity">
    <reaction evidence="1 18">
        <text>7-phospho-2-dehydro-3-deoxy-D-arabino-heptonate = 3-dehydroquinate + phosphate</text>
        <dbReference type="Rhea" id="RHEA:21968"/>
        <dbReference type="ChEBI" id="CHEBI:32364"/>
        <dbReference type="ChEBI" id="CHEBI:43474"/>
        <dbReference type="ChEBI" id="CHEBI:58394"/>
        <dbReference type="EC" id="4.2.3.4"/>
    </reaction>
</comment>
<protein>
    <recommendedName>
        <fullName evidence="8 18">3-dehydroquinate synthase</fullName>
        <shortName evidence="18">DHQS</shortName>
        <ecNumber evidence="7 18">4.2.3.4</ecNumber>
    </recommendedName>
</protein>
<feature type="binding site" evidence="18">
    <location>
        <position position="144"/>
    </location>
    <ligand>
        <name>NAD(+)</name>
        <dbReference type="ChEBI" id="CHEBI:57540"/>
    </ligand>
</feature>
<comment type="subcellular location">
    <subcellularLocation>
        <location evidence="4 18">Cytoplasm</location>
    </subcellularLocation>
</comment>
<feature type="binding site" evidence="18">
    <location>
        <begin position="122"/>
        <end position="123"/>
    </location>
    <ligand>
        <name>NAD(+)</name>
        <dbReference type="ChEBI" id="CHEBI:57540"/>
    </ligand>
</feature>
<dbReference type="EMBL" id="AP019695">
    <property type="protein sequence ID" value="BBK23445.1"/>
    <property type="molecule type" value="Genomic_DNA"/>
</dbReference>
<evidence type="ECO:0000256" key="5">
    <source>
        <dbReference type="ARBA" id="ARBA00004661"/>
    </source>
</evidence>
<feature type="binding site" evidence="18">
    <location>
        <position position="135"/>
    </location>
    <ligand>
        <name>NAD(+)</name>
        <dbReference type="ChEBI" id="CHEBI:57540"/>
    </ligand>
</feature>
<evidence type="ECO:0000313" key="21">
    <source>
        <dbReference type="EMBL" id="BBK23445.1"/>
    </source>
</evidence>
<dbReference type="GO" id="GO:0046872">
    <property type="term" value="F:metal ion binding"/>
    <property type="evidence" value="ECO:0007669"/>
    <property type="project" value="UniProtKB-KW"/>
</dbReference>
<keyword evidence="16 18" id="KW-0456">Lyase</keyword>
<dbReference type="InterPro" id="IPR056179">
    <property type="entry name" value="DHQS_C"/>
</dbReference>
<dbReference type="KEGG" id="aarg:Aargi30884_23480"/>
<comment type="cofactor">
    <cofactor evidence="2 18">
        <name>NAD(+)</name>
        <dbReference type="ChEBI" id="CHEBI:57540"/>
    </cofactor>
</comment>
<dbReference type="GO" id="GO:0009423">
    <property type="term" value="P:chorismate biosynthetic process"/>
    <property type="evidence" value="ECO:0007669"/>
    <property type="project" value="UniProtKB-UniRule"/>
</dbReference>
<comment type="function">
    <text evidence="18">Catalyzes the conversion of 3-deoxy-D-arabino-heptulosonate 7-phosphate (DAHP) to dehydroquinate (DHQ).</text>
</comment>
<evidence type="ECO:0000256" key="4">
    <source>
        <dbReference type="ARBA" id="ARBA00004496"/>
    </source>
</evidence>
<proteinExistence type="inferred from homology"/>
<dbReference type="GO" id="GO:0000166">
    <property type="term" value="F:nucleotide binding"/>
    <property type="evidence" value="ECO:0007669"/>
    <property type="project" value="UniProtKB-KW"/>
</dbReference>
<comment type="similarity">
    <text evidence="6 18">Belongs to the sugar phosphate cyclases superfamily. Dehydroquinate synthase family.</text>
</comment>
<dbReference type="GO" id="GO:0003856">
    <property type="term" value="F:3-dehydroquinate synthase activity"/>
    <property type="evidence" value="ECO:0007669"/>
    <property type="project" value="UniProtKB-UniRule"/>
</dbReference>
<dbReference type="PANTHER" id="PTHR43622:SF7">
    <property type="entry name" value="3-DEHYDROQUINATE SYNTHASE, CHLOROPLASTIC"/>
    <property type="match status" value="1"/>
</dbReference>
<feature type="binding site" evidence="18">
    <location>
        <begin position="162"/>
        <end position="165"/>
    </location>
    <ligand>
        <name>NAD(+)</name>
        <dbReference type="ChEBI" id="CHEBI:57540"/>
    </ligand>
</feature>
<evidence type="ECO:0000313" key="22">
    <source>
        <dbReference type="Proteomes" id="UP000464754"/>
    </source>
</evidence>
<organism evidence="21 22">
    <name type="scientific">Amedibacterium intestinale</name>
    <dbReference type="NCBI Taxonomy" id="2583452"/>
    <lineage>
        <taxon>Bacteria</taxon>
        <taxon>Bacillati</taxon>
        <taxon>Bacillota</taxon>
        <taxon>Erysipelotrichia</taxon>
        <taxon>Erysipelotrichales</taxon>
        <taxon>Erysipelotrichaceae</taxon>
        <taxon>Amedibacterium</taxon>
    </lineage>
</organism>
<evidence type="ECO:0000256" key="13">
    <source>
        <dbReference type="ARBA" id="ARBA00022833"/>
    </source>
</evidence>